<name>A0A1E7LVB1_9ACTN</name>
<gene>
    <name evidence="1" type="ORF">AN221_13275</name>
</gene>
<proteinExistence type="predicted"/>
<organism evidence="1 2">
    <name type="scientific">Streptomyces nanshensis</name>
    <dbReference type="NCBI Taxonomy" id="518642"/>
    <lineage>
        <taxon>Bacteria</taxon>
        <taxon>Bacillati</taxon>
        <taxon>Actinomycetota</taxon>
        <taxon>Actinomycetes</taxon>
        <taxon>Kitasatosporales</taxon>
        <taxon>Streptomycetaceae</taxon>
        <taxon>Streptomyces</taxon>
    </lineage>
</organism>
<protein>
    <submittedName>
        <fullName evidence="1">Uncharacterized protein</fullName>
    </submittedName>
</protein>
<dbReference type="RefSeq" id="WP_070201152.1">
    <property type="nucleotide sequence ID" value="NZ_LJGZ01000027.1"/>
</dbReference>
<reference evidence="1 2" key="1">
    <citation type="journal article" date="2016" name="Front. Microbiol.">
        <title>Comparative Genomics Analysis of Streptomyces Species Reveals Their Adaptation to the Marine Environment and Their Diversity at the Genomic Level.</title>
        <authorList>
            <person name="Tian X."/>
            <person name="Zhang Z."/>
            <person name="Yang T."/>
            <person name="Chen M."/>
            <person name="Li J."/>
            <person name="Chen F."/>
            <person name="Yang J."/>
            <person name="Li W."/>
            <person name="Zhang B."/>
            <person name="Zhang Z."/>
            <person name="Wu J."/>
            <person name="Zhang C."/>
            <person name="Long L."/>
            <person name="Xiao J."/>
        </authorList>
    </citation>
    <scope>NUCLEOTIDE SEQUENCE [LARGE SCALE GENOMIC DNA]</scope>
    <source>
        <strain evidence="1 2">SCSIO M10372</strain>
    </source>
</reference>
<dbReference type="Proteomes" id="UP000175971">
    <property type="component" value="Unassembled WGS sequence"/>
</dbReference>
<dbReference type="AlphaFoldDB" id="A0A1E7LVB1"/>
<comment type="caution">
    <text evidence="1">The sequence shown here is derived from an EMBL/GenBank/DDBJ whole genome shotgun (WGS) entry which is preliminary data.</text>
</comment>
<evidence type="ECO:0000313" key="1">
    <source>
        <dbReference type="EMBL" id="OEV20179.1"/>
    </source>
</evidence>
<keyword evidence="2" id="KW-1185">Reference proteome</keyword>
<dbReference type="PATRIC" id="fig|518642.7.peg.5302"/>
<accession>A0A1E7LVB1</accession>
<evidence type="ECO:0000313" key="2">
    <source>
        <dbReference type="Proteomes" id="UP000175971"/>
    </source>
</evidence>
<sequence>MDRDTYAKSFAKRRDGEWAEMFQWVPRMYRAAASRLEKLERQAERQFPGVFGRLDQARAAASDTLPAWCWLPVAHVQQVLADHYPHRTTRAPGATGMGLAVMAAGDAARLQAIGAWRAAGRHMVNIHDTTVLELRKAGDRMPADLPQRWPLQSLYVVSEAPGGALGAFLYLEWNERERRAELRIAPDVAPTAALDRLPVQPLHLEGGTVTEAARRTVLSVQAGLDTALGTETLPDISPGSAVDETAQVIATKNAFWVAAADWLASDRPRTFDAAYLAGAEQVADWPPAKAQDTGRAPVLWLAGPAR</sequence>
<dbReference type="OrthoDB" id="4196795at2"/>
<dbReference type="EMBL" id="LJGZ01000027">
    <property type="protein sequence ID" value="OEV20179.1"/>
    <property type="molecule type" value="Genomic_DNA"/>
</dbReference>